<name>A0A8J7HBQ4_9CYAN</name>
<accession>A0A8J7HBQ4</accession>
<organism evidence="1 2">
    <name type="scientific">Atlanticothrix silvestris CENA357</name>
    <dbReference type="NCBI Taxonomy" id="1725252"/>
    <lineage>
        <taxon>Bacteria</taxon>
        <taxon>Bacillati</taxon>
        <taxon>Cyanobacteriota</taxon>
        <taxon>Cyanophyceae</taxon>
        <taxon>Nostocales</taxon>
        <taxon>Nodulariaceae</taxon>
        <taxon>Atlanticothrix</taxon>
        <taxon>Atlanticothrix silvestris</taxon>
    </lineage>
</organism>
<proteinExistence type="predicted"/>
<dbReference type="EMBL" id="JAECZB010000018">
    <property type="protein sequence ID" value="MBH8552747.1"/>
    <property type="molecule type" value="Genomic_DNA"/>
</dbReference>
<keyword evidence="2" id="KW-1185">Reference proteome</keyword>
<reference evidence="1 2" key="1">
    <citation type="journal article" date="2021" name="Int. J. Syst. Evol. Microbiol.">
        <title>Amazonocrinis nigriterrae gen. nov., sp. nov., Atlanticothrix silvestris gen. nov., sp. nov. and Dendronalium phyllosphericum gen. nov., sp. nov., nostocacean cyanobacteria from Brazilian environments.</title>
        <authorList>
            <person name="Alvarenga D.O."/>
            <person name="Andreote A.P.D."/>
            <person name="Branco L.H.Z."/>
            <person name="Delbaje E."/>
            <person name="Cruz R.B."/>
            <person name="Varani A.M."/>
            <person name="Fiore M.F."/>
        </authorList>
    </citation>
    <scope>NUCLEOTIDE SEQUENCE [LARGE SCALE GENOMIC DNA]</scope>
    <source>
        <strain evidence="1 2">CENA357</strain>
    </source>
</reference>
<dbReference type="Proteomes" id="UP000599391">
    <property type="component" value="Unassembled WGS sequence"/>
</dbReference>
<gene>
    <name evidence="1" type="ORF">I8751_10260</name>
</gene>
<dbReference type="AlphaFoldDB" id="A0A8J7HBQ4"/>
<dbReference type="RefSeq" id="WP_214439052.1">
    <property type="nucleotide sequence ID" value="NZ_JAECZB010000018.1"/>
</dbReference>
<comment type="caution">
    <text evidence="1">The sequence shown here is derived from an EMBL/GenBank/DDBJ whole genome shotgun (WGS) entry which is preliminary data.</text>
</comment>
<sequence length="100" mass="11798">MKWKYLYHGWLIELIPLPQGYVFKCWMPDEQIGISNYHVYPQICDAIRAARKRVQLESTSLSLMRFLDESYKNHYLSSKEHLALVSSVFDFTISANKPKI</sequence>
<evidence type="ECO:0000313" key="2">
    <source>
        <dbReference type="Proteomes" id="UP000599391"/>
    </source>
</evidence>
<protein>
    <submittedName>
        <fullName evidence="1">Uncharacterized protein</fullName>
    </submittedName>
</protein>
<evidence type="ECO:0000313" key="1">
    <source>
        <dbReference type="EMBL" id="MBH8552747.1"/>
    </source>
</evidence>